<name>A0A380FHF0_STAGA</name>
<dbReference type="Gene3D" id="3.50.50.60">
    <property type="entry name" value="FAD/NAD(P)-binding domain"/>
    <property type="match status" value="1"/>
</dbReference>
<evidence type="ECO:0000313" key="1">
    <source>
        <dbReference type="EMBL" id="SUM33190.1"/>
    </source>
</evidence>
<dbReference type="Proteomes" id="UP000255277">
    <property type="component" value="Unassembled WGS sequence"/>
</dbReference>
<reference evidence="1 2" key="1">
    <citation type="submission" date="2018-06" db="EMBL/GenBank/DDBJ databases">
        <authorList>
            <consortium name="Pathogen Informatics"/>
            <person name="Doyle S."/>
        </authorList>
    </citation>
    <scope>NUCLEOTIDE SEQUENCE [LARGE SCALE GENOMIC DNA]</scope>
    <source>
        <strain evidence="1 2">NCTC12195</strain>
    </source>
</reference>
<sequence length="38" mass="4254">MVHAYTRGVYPTKALLKSAEVMHTITHASEYGVDVDDF</sequence>
<dbReference type="EMBL" id="UHDK01000001">
    <property type="protein sequence ID" value="SUM33190.1"/>
    <property type="molecule type" value="Genomic_DNA"/>
</dbReference>
<evidence type="ECO:0000313" key="2">
    <source>
        <dbReference type="Proteomes" id="UP000255277"/>
    </source>
</evidence>
<accession>A0A380FHF0</accession>
<organism evidence="1 2">
    <name type="scientific">Staphylococcus gallinarum</name>
    <dbReference type="NCBI Taxonomy" id="1293"/>
    <lineage>
        <taxon>Bacteria</taxon>
        <taxon>Bacillati</taxon>
        <taxon>Bacillota</taxon>
        <taxon>Bacilli</taxon>
        <taxon>Bacillales</taxon>
        <taxon>Staphylococcaceae</taxon>
        <taxon>Staphylococcus</taxon>
    </lineage>
</organism>
<dbReference type="InterPro" id="IPR036188">
    <property type="entry name" value="FAD/NAD-bd_sf"/>
</dbReference>
<protein>
    <submittedName>
        <fullName evidence="1">Dihydrolipoamide dehydrogenase</fullName>
    </submittedName>
</protein>
<gene>
    <name evidence="1" type="ORF">NCTC12195_02646</name>
</gene>
<dbReference type="AlphaFoldDB" id="A0A380FHF0"/>
<proteinExistence type="predicted"/>